<dbReference type="GO" id="GO:0016020">
    <property type="term" value="C:membrane"/>
    <property type="evidence" value="ECO:0007669"/>
    <property type="project" value="UniProtKB-SubCell"/>
</dbReference>
<keyword evidence="10" id="KW-1185">Reference proteome</keyword>
<dbReference type="RefSeq" id="XP_002111830.1">
    <property type="nucleotide sequence ID" value="XM_002111794.1"/>
</dbReference>
<dbReference type="CTD" id="6752565"/>
<dbReference type="AlphaFoldDB" id="B3RUE3"/>
<accession>B3RUE3</accession>
<dbReference type="GO" id="GO:0047750">
    <property type="term" value="F:cholestenol delta-isomerase activity"/>
    <property type="evidence" value="ECO:0007669"/>
    <property type="project" value="InterPro"/>
</dbReference>
<protein>
    <recommendedName>
        <fullName evidence="8">EXPERA domain-containing protein</fullName>
    </recommendedName>
</protein>
<name>B3RUE3_TRIAD</name>
<dbReference type="Proteomes" id="UP000009022">
    <property type="component" value="Unassembled WGS sequence"/>
</dbReference>
<dbReference type="OrthoDB" id="58557at2759"/>
<reference evidence="9 10" key="1">
    <citation type="journal article" date="2008" name="Nature">
        <title>The Trichoplax genome and the nature of placozoans.</title>
        <authorList>
            <person name="Srivastava M."/>
            <person name="Begovic E."/>
            <person name="Chapman J."/>
            <person name="Putnam N.H."/>
            <person name="Hellsten U."/>
            <person name="Kawashima T."/>
            <person name="Kuo A."/>
            <person name="Mitros T."/>
            <person name="Salamov A."/>
            <person name="Carpenter M.L."/>
            <person name="Signorovitch A.Y."/>
            <person name="Moreno M.A."/>
            <person name="Kamm K."/>
            <person name="Grimwood J."/>
            <person name="Schmutz J."/>
            <person name="Shapiro H."/>
            <person name="Grigoriev I.V."/>
            <person name="Buss L.W."/>
            <person name="Schierwater B."/>
            <person name="Dellaporta S.L."/>
            <person name="Rokhsar D.S."/>
        </authorList>
    </citation>
    <scope>NUCLEOTIDE SEQUENCE [LARGE SCALE GENOMIC DNA]</scope>
    <source>
        <strain evidence="9 10">Grell-BS-1999</strain>
    </source>
</reference>
<evidence type="ECO:0000256" key="1">
    <source>
        <dbReference type="ARBA" id="ARBA00004141"/>
    </source>
</evidence>
<evidence type="ECO:0000256" key="7">
    <source>
        <dbReference type="SAM" id="Phobius"/>
    </source>
</evidence>
<dbReference type="HOGENOM" id="CLU_072128_1_1_1"/>
<dbReference type="GeneID" id="6752565"/>
<dbReference type="PANTHER" id="PTHR14207">
    <property type="entry name" value="STEROL ISOMERASE"/>
    <property type="match status" value="1"/>
</dbReference>
<evidence type="ECO:0000256" key="5">
    <source>
        <dbReference type="ARBA" id="ARBA00023136"/>
    </source>
</evidence>
<dbReference type="GO" id="GO:0016125">
    <property type="term" value="P:sterol metabolic process"/>
    <property type="evidence" value="ECO:0007669"/>
    <property type="project" value="InterPro"/>
</dbReference>
<sequence>MTEEIFGDQKVAVYSLALTFFQLLSAVVLAWFANRSVKLSADKWIIIWLFYDAITHFTLEASYLSMSFHGTVAKSEGYMAELWKEYGKADSRWIHFDTGLISLEILTVMFCGPVCIWLIYAIVNNKHYRHFLQITLCVCELYGGWMTFAPEWITGSPSLDTSNALYLWIYLVFFNGLWVVIPLAMLWQSWEALRPLQELSTSKRRKKAN</sequence>
<dbReference type="EMBL" id="DS985244">
    <property type="protein sequence ID" value="EDV25797.1"/>
    <property type="molecule type" value="Genomic_DNA"/>
</dbReference>
<dbReference type="InterPro" id="IPR033118">
    <property type="entry name" value="EXPERA"/>
</dbReference>
<dbReference type="STRING" id="10228.B3RUE3"/>
<evidence type="ECO:0000256" key="4">
    <source>
        <dbReference type="ARBA" id="ARBA00022989"/>
    </source>
</evidence>
<dbReference type="GO" id="GO:0005783">
    <property type="term" value="C:endoplasmic reticulum"/>
    <property type="evidence" value="ECO:0000318"/>
    <property type="project" value="GO_Central"/>
</dbReference>
<gene>
    <name evidence="9" type="ORF">TRIADDRAFT_24579</name>
</gene>
<evidence type="ECO:0000256" key="6">
    <source>
        <dbReference type="PROSITE-ProRule" id="PRU01087"/>
    </source>
</evidence>
<dbReference type="PANTHER" id="PTHR14207:SF1">
    <property type="entry name" value="EMOPAMIL-BINDING PROTEIN-LIKE"/>
    <property type="match status" value="1"/>
</dbReference>
<dbReference type="KEGG" id="tad:TRIADDRAFT_24579"/>
<evidence type="ECO:0000256" key="3">
    <source>
        <dbReference type="ARBA" id="ARBA00022692"/>
    </source>
</evidence>
<dbReference type="FunCoup" id="B3RUE3">
    <property type="interactions" value="46"/>
</dbReference>
<feature type="transmembrane region" description="Helical" evidence="7">
    <location>
        <begin position="100"/>
        <end position="123"/>
    </location>
</feature>
<evidence type="ECO:0000259" key="8">
    <source>
        <dbReference type="PROSITE" id="PS51751"/>
    </source>
</evidence>
<feature type="transmembrane region" description="Helical" evidence="7">
    <location>
        <begin position="12"/>
        <end position="33"/>
    </location>
</feature>
<dbReference type="PhylomeDB" id="B3RUE3"/>
<feature type="transmembrane region" description="Helical" evidence="7">
    <location>
        <begin position="168"/>
        <end position="187"/>
    </location>
</feature>
<proteinExistence type="inferred from homology"/>
<comment type="subcellular location">
    <subcellularLocation>
        <location evidence="1">Membrane</location>
        <topology evidence="1">Multi-pass membrane protein</topology>
    </subcellularLocation>
</comment>
<keyword evidence="5 6" id="KW-0472">Membrane</keyword>
<dbReference type="OMA" id="VYLWLYL"/>
<evidence type="ECO:0000313" key="9">
    <source>
        <dbReference type="EMBL" id="EDV25797.1"/>
    </source>
</evidence>
<feature type="transmembrane region" description="Helical" evidence="7">
    <location>
        <begin position="45"/>
        <end position="66"/>
    </location>
</feature>
<comment type="similarity">
    <text evidence="2">Belongs to the EBP family.</text>
</comment>
<dbReference type="PROSITE" id="PS51751">
    <property type="entry name" value="EXPERA"/>
    <property type="match status" value="1"/>
</dbReference>
<dbReference type="Pfam" id="PF05241">
    <property type="entry name" value="EBP"/>
    <property type="match status" value="1"/>
</dbReference>
<evidence type="ECO:0000313" key="10">
    <source>
        <dbReference type="Proteomes" id="UP000009022"/>
    </source>
</evidence>
<organism evidence="9 10">
    <name type="scientific">Trichoplax adhaerens</name>
    <name type="common">Trichoplax reptans</name>
    <dbReference type="NCBI Taxonomy" id="10228"/>
    <lineage>
        <taxon>Eukaryota</taxon>
        <taxon>Metazoa</taxon>
        <taxon>Placozoa</taxon>
        <taxon>Uniplacotomia</taxon>
        <taxon>Trichoplacea</taxon>
        <taxon>Trichoplacidae</taxon>
        <taxon>Trichoplax</taxon>
    </lineage>
</organism>
<keyword evidence="3 6" id="KW-0812">Transmembrane</keyword>
<feature type="transmembrane region" description="Helical" evidence="7">
    <location>
        <begin position="130"/>
        <end position="148"/>
    </location>
</feature>
<dbReference type="eggNOG" id="KOG4826">
    <property type="taxonomic scope" value="Eukaryota"/>
</dbReference>
<feature type="domain" description="EXPERA" evidence="8">
    <location>
        <begin position="41"/>
        <end position="186"/>
    </location>
</feature>
<evidence type="ECO:0000256" key="2">
    <source>
        <dbReference type="ARBA" id="ARBA00008337"/>
    </source>
</evidence>
<dbReference type="InterPro" id="IPR007905">
    <property type="entry name" value="EBP"/>
</dbReference>
<dbReference type="InParanoid" id="B3RUE3"/>
<keyword evidence="4 6" id="KW-1133">Transmembrane helix</keyword>